<reference evidence="2 3" key="1">
    <citation type="submission" date="2017-07" db="EMBL/GenBank/DDBJ databases">
        <title>Complete Genome Sequence of the cosmetic ferment Vitreoscilla filiformis (ATCC15551).</title>
        <authorList>
            <person name="Contreras S."/>
            <person name="Sagory-Zalkind P."/>
            <person name="Blanquart H."/>
            <person name="Iltis A."/>
            <person name="Morand S.C."/>
        </authorList>
    </citation>
    <scope>NUCLEOTIDE SEQUENCE [LARGE SCALE GENOMIC DNA]</scope>
    <source>
        <strain evidence="2 3">ATCC 15551</strain>
    </source>
</reference>
<evidence type="ECO:0000313" key="2">
    <source>
        <dbReference type="EMBL" id="ASM78735.1"/>
    </source>
</evidence>
<organism evidence="2 3">
    <name type="scientific">Vitreoscilla filiformis</name>
    <dbReference type="NCBI Taxonomy" id="63"/>
    <lineage>
        <taxon>Bacteria</taxon>
        <taxon>Pseudomonadati</taxon>
        <taxon>Pseudomonadota</taxon>
        <taxon>Betaproteobacteria</taxon>
        <taxon>Neisseriales</taxon>
        <taxon>Neisseriaceae</taxon>
        <taxon>Vitreoscilla</taxon>
    </lineage>
</organism>
<evidence type="ECO:0000313" key="3">
    <source>
        <dbReference type="Proteomes" id="UP000199729"/>
    </source>
</evidence>
<accession>A0A221KIE3</accession>
<protein>
    <submittedName>
        <fullName evidence="2">Uncharacterized protein</fullName>
    </submittedName>
</protein>
<dbReference type="Proteomes" id="UP000199729">
    <property type="component" value="Chromosome"/>
</dbReference>
<evidence type="ECO:0000256" key="1">
    <source>
        <dbReference type="SAM" id="Coils"/>
    </source>
</evidence>
<name>A0A221KIE3_VITFI</name>
<dbReference type="AlphaFoldDB" id="A0A221KIE3"/>
<feature type="coiled-coil region" evidence="1">
    <location>
        <begin position="147"/>
        <end position="174"/>
    </location>
</feature>
<dbReference type="KEGG" id="vff:VITFI_CDS2958"/>
<proteinExistence type="predicted"/>
<keyword evidence="1" id="KW-0175">Coiled coil</keyword>
<gene>
    <name evidence="2" type="ORF">VITFI_CDS2958</name>
</gene>
<sequence>MLLLEKHLAAWLVLPGDGPREQPIEGTLGWLPCPSGGALVQGLDDVSNRLRHERGGHITLELCYDAASDKLLTDSLTALAPRLVGRDWQIQRWERLAARCGRLSEETARPPRDWIAQKVLPLLLAQGDAQARQQMQAAAQREHASLTESLQAERAALQRQNEDLRMQNAAMRQVDSELLVMYLPALFARFFNEVGGHDLALLCGRVEPYVLPNPYPEPTPETLHCQQRKFRALPREVQRQVVGFAARLPQRRKLKERPEMCLLIQQLESEGG</sequence>
<dbReference type="EMBL" id="CP022423">
    <property type="protein sequence ID" value="ASM78735.1"/>
    <property type="molecule type" value="Genomic_DNA"/>
</dbReference>
<keyword evidence="3" id="KW-1185">Reference proteome</keyword>